<protein>
    <submittedName>
        <fullName evidence="2">Antibiotic resistance protein</fullName>
    </submittedName>
</protein>
<evidence type="ECO:0000313" key="2">
    <source>
        <dbReference type="EMBL" id="KAB1082962.1"/>
    </source>
</evidence>
<gene>
    <name evidence="2" type="ORF">F4V91_25145</name>
</gene>
<sequence length="231" mass="24894">MKVLFVGPSLPEAGGFVADDMSVRPPAMQGDVRLAVEQGARAIGLIDGAFEYVAPVWHKEILYGLSKGVAVFGAASMGALRAAECHAFGMIGIGEIFAAYASETRVDDADVALLHGPKELGYIAITVPMVNVDATIAGCCSHGLICDREARHLKESARSLFFKARSWNAVVANCSEIASGRANELLRILRHNYVDQKRADAIALIDALRHADASSPPTHFEFNRTSLWRDD</sequence>
<name>A0A6A1TI36_NEOGA</name>
<organism evidence="2 3">
    <name type="scientific">Neorhizobium galegae</name>
    <name type="common">Rhizobium galegae</name>
    <dbReference type="NCBI Taxonomy" id="399"/>
    <lineage>
        <taxon>Bacteria</taxon>
        <taxon>Pseudomonadati</taxon>
        <taxon>Pseudomonadota</taxon>
        <taxon>Alphaproteobacteria</taxon>
        <taxon>Hyphomicrobiales</taxon>
        <taxon>Rhizobiaceae</taxon>
        <taxon>Rhizobium/Agrobacterium group</taxon>
        <taxon>Neorhizobium</taxon>
    </lineage>
</organism>
<evidence type="ECO:0000259" key="1">
    <source>
        <dbReference type="Pfam" id="PF07812"/>
    </source>
</evidence>
<dbReference type="Proteomes" id="UP000386575">
    <property type="component" value="Unassembled WGS sequence"/>
</dbReference>
<accession>A0A6A1TI36</accession>
<feature type="domain" description="TfuA-like core" evidence="1">
    <location>
        <begin position="47"/>
        <end position="166"/>
    </location>
</feature>
<dbReference type="Pfam" id="PF07812">
    <property type="entry name" value="TfuA"/>
    <property type="match status" value="1"/>
</dbReference>
<dbReference type="EMBL" id="VZUL01000003">
    <property type="protein sequence ID" value="KAB1082962.1"/>
    <property type="molecule type" value="Genomic_DNA"/>
</dbReference>
<proteinExistence type="predicted"/>
<reference evidence="2 3" key="1">
    <citation type="submission" date="2019-09" db="EMBL/GenBank/DDBJ databases">
        <title>Genome sequencing of Ng87 strain.</title>
        <authorList>
            <person name="Karasev E.S."/>
            <person name="Andronov E."/>
        </authorList>
    </citation>
    <scope>NUCLEOTIDE SEQUENCE [LARGE SCALE GENOMIC DNA]</scope>
    <source>
        <strain evidence="2 3">Ng87</strain>
    </source>
</reference>
<comment type="caution">
    <text evidence="2">The sequence shown here is derived from an EMBL/GenBank/DDBJ whole genome shotgun (WGS) entry which is preliminary data.</text>
</comment>
<dbReference type="AlphaFoldDB" id="A0A6A1TI36"/>
<dbReference type="InterPro" id="IPR012924">
    <property type="entry name" value="TfuA_core"/>
</dbReference>
<evidence type="ECO:0000313" key="3">
    <source>
        <dbReference type="Proteomes" id="UP000386575"/>
    </source>
</evidence>